<dbReference type="Pfam" id="PF08450">
    <property type="entry name" value="SGL"/>
    <property type="match status" value="1"/>
</dbReference>
<dbReference type="PANTHER" id="PTHR43283:SF3">
    <property type="entry name" value="BETA-LACTAMASE FAMILY PROTEIN (AFU_ORTHOLOGUE AFUA_5G07500)"/>
    <property type="match status" value="1"/>
</dbReference>
<dbReference type="InterPro" id="IPR011042">
    <property type="entry name" value="6-blade_b-propeller_TolB-like"/>
</dbReference>
<keyword evidence="2" id="KW-0479">Metal-binding</keyword>
<keyword evidence="2" id="KW-0862">Zinc</keyword>
<dbReference type="SUPFAM" id="SSF56601">
    <property type="entry name" value="beta-lactamase/transpeptidase-like"/>
    <property type="match status" value="1"/>
</dbReference>
<dbReference type="SUPFAM" id="SSF63829">
    <property type="entry name" value="Calcium-dependent phosphotriesterase"/>
    <property type="match status" value="1"/>
</dbReference>
<accession>A0A517QC71</accession>
<reference evidence="5 6" key="1">
    <citation type="submission" date="2019-03" db="EMBL/GenBank/DDBJ databases">
        <title>Deep-cultivation of Planctomycetes and their phenomic and genomic characterization uncovers novel biology.</title>
        <authorList>
            <person name="Wiegand S."/>
            <person name="Jogler M."/>
            <person name="Boedeker C."/>
            <person name="Pinto D."/>
            <person name="Vollmers J."/>
            <person name="Rivas-Marin E."/>
            <person name="Kohn T."/>
            <person name="Peeters S.H."/>
            <person name="Heuer A."/>
            <person name="Rast P."/>
            <person name="Oberbeckmann S."/>
            <person name="Bunk B."/>
            <person name="Jeske O."/>
            <person name="Meyerdierks A."/>
            <person name="Storesund J.E."/>
            <person name="Kallscheuer N."/>
            <person name="Luecker S."/>
            <person name="Lage O.M."/>
            <person name="Pohl T."/>
            <person name="Merkel B.J."/>
            <person name="Hornburger P."/>
            <person name="Mueller R.-W."/>
            <person name="Bruemmer F."/>
            <person name="Labrenz M."/>
            <person name="Spormann A.M."/>
            <person name="Op den Camp H."/>
            <person name="Overmann J."/>
            <person name="Amann R."/>
            <person name="Jetten M.S.M."/>
            <person name="Mascher T."/>
            <person name="Medema M.H."/>
            <person name="Devos D.P."/>
            <person name="Kaster A.-K."/>
            <person name="Ovreas L."/>
            <person name="Rohde M."/>
            <person name="Galperin M.Y."/>
            <person name="Jogler C."/>
        </authorList>
    </citation>
    <scope>NUCLEOTIDE SEQUENCE [LARGE SCALE GENOMIC DNA]</scope>
    <source>
        <strain evidence="5 6">Enr10</strain>
    </source>
</reference>
<dbReference type="Pfam" id="PF00144">
    <property type="entry name" value="Beta-lactamase"/>
    <property type="match status" value="1"/>
</dbReference>
<feature type="domain" description="SMP-30/Gluconolactonase/LRE-like region" evidence="4">
    <location>
        <begin position="234"/>
        <end position="485"/>
    </location>
</feature>
<dbReference type="InterPro" id="IPR050789">
    <property type="entry name" value="Diverse_Enzym_Activities"/>
</dbReference>
<name>A0A517QC71_9PLAN</name>
<feature type="domain" description="Beta-lactamase-related" evidence="3">
    <location>
        <begin position="520"/>
        <end position="856"/>
    </location>
</feature>
<dbReference type="PANTHER" id="PTHR43283">
    <property type="entry name" value="BETA-LACTAMASE-RELATED"/>
    <property type="match status" value="1"/>
</dbReference>
<protein>
    <submittedName>
        <fullName evidence="5">Gluconolactonase</fullName>
        <ecNumber evidence="5">3.1.1.17</ecNumber>
    </submittedName>
</protein>
<organism evidence="5 6">
    <name type="scientific">Gimesia panareensis</name>
    <dbReference type="NCBI Taxonomy" id="2527978"/>
    <lineage>
        <taxon>Bacteria</taxon>
        <taxon>Pseudomonadati</taxon>
        <taxon>Planctomycetota</taxon>
        <taxon>Planctomycetia</taxon>
        <taxon>Planctomycetales</taxon>
        <taxon>Planctomycetaceae</taxon>
        <taxon>Gimesia</taxon>
    </lineage>
</organism>
<evidence type="ECO:0000259" key="4">
    <source>
        <dbReference type="Pfam" id="PF08450"/>
    </source>
</evidence>
<feature type="binding site" evidence="2">
    <location>
        <position position="236"/>
    </location>
    <ligand>
        <name>a divalent metal cation</name>
        <dbReference type="ChEBI" id="CHEBI:60240"/>
    </ligand>
</feature>
<keyword evidence="6" id="KW-1185">Reference proteome</keyword>
<dbReference type="InterPro" id="IPR012338">
    <property type="entry name" value="Beta-lactam/transpept-like"/>
</dbReference>
<gene>
    <name evidence="5" type="primary">gnl_6</name>
    <name evidence="5" type="ORF">Enr10x_45760</name>
</gene>
<keyword evidence="5" id="KW-0378">Hydrolase</keyword>
<dbReference type="Gene3D" id="3.40.710.10">
    <property type="entry name" value="DD-peptidase/beta-lactamase superfamily"/>
    <property type="match status" value="1"/>
</dbReference>
<dbReference type="AlphaFoldDB" id="A0A517QC71"/>
<dbReference type="InterPro" id="IPR001466">
    <property type="entry name" value="Beta-lactam-related"/>
</dbReference>
<feature type="active site" description="Proton donor/acceptor" evidence="1">
    <location>
        <position position="429"/>
    </location>
</feature>
<dbReference type="GO" id="GO:0046872">
    <property type="term" value="F:metal ion binding"/>
    <property type="evidence" value="ECO:0007669"/>
    <property type="project" value="UniProtKB-KW"/>
</dbReference>
<feature type="binding site" evidence="2">
    <location>
        <position position="329"/>
    </location>
    <ligand>
        <name>substrate</name>
    </ligand>
</feature>
<evidence type="ECO:0000256" key="2">
    <source>
        <dbReference type="PIRSR" id="PIRSR605511-2"/>
    </source>
</evidence>
<evidence type="ECO:0000313" key="6">
    <source>
        <dbReference type="Proteomes" id="UP000315647"/>
    </source>
</evidence>
<comment type="cofactor">
    <cofactor evidence="2">
        <name>Zn(2+)</name>
        <dbReference type="ChEBI" id="CHEBI:29105"/>
    </cofactor>
    <text evidence="2">Binds 1 divalent metal cation per subunit.</text>
</comment>
<evidence type="ECO:0000313" key="5">
    <source>
        <dbReference type="EMBL" id="QDT29227.1"/>
    </source>
</evidence>
<feature type="binding site" evidence="2">
    <location>
        <position position="429"/>
    </location>
    <ligand>
        <name>a divalent metal cation</name>
        <dbReference type="ChEBI" id="CHEBI:60240"/>
    </ligand>
</feature>
<feature type="binding site" evidence="2">
    <location>
        <position position="376"/>
    </location>
    <ligand>
        <name>a divalent metal cation</name>
        <dbReference type="ChEBI" id="CHEBI:60240"/>
    </ligand>
</feature>
<sequence>MNAPFMKSLVCLLICVWIQPEPLSAETSAEEPLILLQESFQEPLTRDWFWGLGTWKAENGILRGYESGPRRHGPVKMRRFVLGDGNINYEFRLEGKARFAGMIFNGSQERGHIVHLVVSRDQIRVLGHAKKGESENLLQKPHQIETDKWYQAQIQFHGPEMTVKVDGQEFTVKADYIAEPKLTFGLGGDSGGPAGEKAGALEFRQLKIRPAPAKQTAGIGEIGDVRRLHTGFQFTEGPAADGEGNLYFSDLPTEKVYRVSHDGKLTTFLEDSLRTNGLFFHPDGRLFACQSGSQKTQGAPAQIVAYDSSTGKFQVIADKCDDKAFHRVNDLVLDSQGGVYFSDIGGSAKRPGPSGVFYVSAEGTVTQLVKDVSRCNGVLLSPDEKTLYVLPSGQPELLAYPILAPGRIGPGHILGTLVQKEGQPLAGGDGLTVDVQGNLYLTRPRANCIQVMSPAGETLAVIPFPEGPANCAFGGPDRKTLYVTARTSLYAVRMPIAGFQLSNQTSLTDEARSAIRSEIQAVIREGYYPGISILLIHKGKVVMREAHGVVDIKTSEPFTVDQLCWLASTGKLFTATLMASLVDEGLLTFDDPISKTFPEFANIRLPDGTKPRQPVRLRHAMSHTSGIPNDNWLKAEKHLEKNDPQLADYVSPQTPQDFVNGCLKLGLVVEPGTKMMYGRPIDLSACVAEKVTGKSFIELMQERVFKPLGLQQSTIQPTRQELKKLAPLYSSSKPGVFEPDQFGLEVAERQNKRLSTAGGGVYSTLDDIGTLMQLHLQRGKHHGKQLIRAETLQQLYQPQPGTNGRYGLAFQIKDSPINGHSRILSHPGYSGPVAWIDFERDLVGVLLMQSNTVNRTKHHNRIIDTIYRFVPAEPASH</sequence>
<dbReference type="PRINTS" id="PR01790">
    <property type="entry name" value="SMP30FAMILY"/>
</dbReference>
<dbReference type="Gene3D" id="2.60.120.560">
    <property type="entry name" value="Exo-inulinase, domain 1"/>
    <property type="match status" value="1"/>
</dbReference>
<dbReference type="Gene3D" id="2.120.10.30">
    <property type="entry name" value="TolB, C-terminal domain"/>
    <property type="match status" value="1"/>
</dbReference>
<evidence type="ECO:0000259" key="3">
    <source>
        <dbReference type="Pfam" id="PF00144"/>
    </source>
</evidence>
<evidence type="ECO:0000256" key="1">
    <source>
        <dbReference type="PIRSR" id="PIRSR605511-1"/>
    </source>
</evidence>
<proteinExistence type="predicted"/>
<dbReference type="InterPro" id="IPR013658">
    <property type="entry name" value="SGL"/>
</dbReference>
<dbReference type="EMBL" id="CP037421">
    <property type="protein sequence ID" value="QDT29227.1"/>
    <property type="molecule type" value="Genomic_DNA"/>
</dbReference>
<dbReference type="Proteomes" id="UP000315647">
    <property type="component" value="Chromosome"/>
</dbReference>
<dbReference type="EC" id="3.1.1.17" evidence="5"/>
<dbReference type="InterPro" id="IPR005511">
    <property type="entry name" value="SMP-30"/>
</dbReference>
<feature type="binding site" evidence="2">
    <location>
        <position position="327"/>
    </location>
    <ligand>
        <name>substrate</name>
    </ligand>
</feature>
<dbReference type="GO" id="GO:0004341">
    <property type="term" value="F:gluconolactonase activity"/>
    <property type="evidence" value="ECO:0007669"/>
    <property type="project" value="UniProtKB-EC"/>
</dbReference>